<dbReference type="OrthoDB" id="2260578at2759"/>
<feature type="region of interest" description="Disordered" evidence="5">
    <location>
        <begin position="1"/>
        <end position="49"/>
    </location>
</feature>
<evidence type="ECO:0000313" key="8">
    <source>
        <dbReference type="Proteomes" id="UP000076727"/>
    </source>
</evidence>
<dbReference type="GO" id="GO:0000981">
    <property type="term" value="F:DNA-binding transcription factor activity, RNA polymerase II-specific"/>
    <property type="evidence" value="ECO:0007669"/>
    <property type="project" value="InterPro"/>
</dbReference>
<evidence type="ECO:0000256" key="3">
    <source>
        <dbReference type="ARBA" id="ARBA00023163"/>
    </source>
</evidence>
<proteinExistence type="predicted"/>
<evidence type="ECO:0000256" key="2">
    <source>
        <dbReference type="ARBA" id="ARBA00023125"/>
    </source>
</evidence>
<dbReference type="CDD" id="cd00067">
    <property type="entry name" value="GAL4"/>
    <property type="match status" value="1"/>
</dbReference>
<dbReference type="Proteomes" id="UP000076727">
    <property type="component" value="Unassembled WGS sequence"/>
</dbReference>
<dbReference type="InterPro" id="IPR050675">
    <property type="entry name" value="OAF3"/>
</dbReference>
<keyword evidence="8" id="KW-1185">Reference proteome</keyword>
<dbReference type="PANTHER" id="PTHR31069">
    <property type="entry name" value="OLEATE-ACTIVATED TRANSCRIPTION FACTOR 1-RELATED"/>
    <property type="match status" value="1"/>
</dbReference>
<keyword evidence="1" id="KW-0805">Transcription regulation</keyword>
<feature type="compositionally biased region" description="Low complexity" evidence="5">
    <location>
        <begin position="170"/>
        <end position="182"/>
    </location>
</feature>
<protein>
    <recommendedName>
        <fullName evidence="6">Zn(2)-C6 fungal-type domain-containing protein</fullName>
    </recommendedName>
</protein>
<feature type="compositionally biased region" description="Polar residues" evidence="5">
    <location>
        <begin position="20"/>
        <end position="29"/>
    </location>
</feature>
<feature type="region of interest" description="Disordered" evidence="5">
    <location>
        <begin position="88"/>
        <end position="136"/>
    </location>
</feature>
<accession>A0A165U951</accession>
<dbReference type="AlphaFoldDB" id="A0A165U951"/>
<dbReference type="PANTHER" id="PTHR31069:SF32">
    <property type="entry name" value="ARGININE METABOLISM REGULATION PROTEIN II"/>
    <property type="match status" value="1"/>
</dbReference>
<evidence type="ECO:0000256" key="1">
    <source>
        <dbReference type="ARBA" id="ARBA00023015"/>
    </source>
</evidence>
<dbReference type="PROSITE" id="PS00463">
    <property type="entry name" value="ZN2_CY6_FUNGAL_1"/>
    <property type="match status" value="1"/>
</dbReference>
<evidence type="ECO:0000256" key="5">
    <source>
        <dbReference type="SAM" id="MobiDB-lite"/>
    </source>
</evidence>
<keyword evidence="2" id="KW-0238">DNA-binding</keyword>
<evidence type="ECO:0000256" key="4">
    <source>
        <dbReference type="ARBA" id="ARBA00023242"/>
    </source>
</evidence>
<dbReference type="PROSITE" id="PS50048">
    <property type="entry name" value="ZN2_CY6_FUNGAL_2"/>
    <property type="match status" value="1"/>
</dbReference>
<feature type="region of interest" description="Disordered" evidence="5">
    <location>
        <begin position="153"/>
        <end position="185"/>
    </location>
</feature>
<dbReference type="InterPro" id="IPR001138">
    <property type="entry name" value="Zn2Cys6_DnaBD"/>
</dbReference>
<evidence type="ECO:0000259" key="6">
    <source>
        <dbReference type="PROSITE" id="PS50048"/>
    </source>
</evidence>
<feature type="domain" description="Zn(2)-C6 fungal-type" evidence="6">
    <location>
        <begin position="50"/>
        <end position="80"/>
    </location>
</feature>
<dbReference type="EMBL" id="KV429033">
    <property type="protein sequence ID" value="KZT74576.1"/>
    <property type="molecule type" value="Genomic_DNA"/>
</dbReference>
<dbReference type="Gene3D" id="4.10.240.10">
    <property type="entry name" value="Zn(2)-C6 fungal-type DNA-binding domain"/>
    <property type="match status" value="1"/>
</dbReference>
<keyword evidence="3" id="KW-0804">Transcription</keyword>
<organism evidence="7 8">
    <name type="scientific">Daedalea quercina L-15889</name>
    <dbReference type="NCBI Taxonomy" id="1314783"/>
    <lineage>
        <taxon>Eukaryota</taxon>
        <taxon>Fungi</taxon>
        <taxon>Dikarya</taxon>
        <taxon>Basidiomycota</taxon>
        <taxon>Agaricomycotina</taxon>
        <taxon>Agaricomycetes</taxon>
        <taxon>Polyporales</taxon>
        <taxon>Fomitopsis</taxon>
    </lineage>
</organism>
<dbReference type="Pfam" id="PF00172">
    <property type="entry name" value="Zn_clus"/>
    <property type="match status" value="1"/>
</dbReference>
<name>A0A165U951_9APHY</name>
<reference evidence="7 8" key="1">
    <citation type="journal article" date="2016" name="Mol. Biol. Evol.">
        <title>Comparative Genomics of Early-Diverging Mushroom-Forming Fungi Provides Insights into the Origins of Lignocellulose Decay Capabilities.</title>
        <authorList>
            <person name="Nagy L.G."/>
            <person name="Riley R."/>
            <person name="Tritt A."/>
            <person name="Adam C."/>
            <person name="Daum C."/>
            <person name="Floudas D."/>
            <person name="Sun H."/>
            <person name="Yadav J.S."/>
            <person name="Pangilinan J."/>
            <person name="Larsson K.H."/>
            <person name="Matsuura K."/>
            <person name="Barry K."/>
            <person name="Labutti K."/>
            <person name="Kuo R."/>
            <person name="Ohm R.A."/>
            <person name="Bhattacharya S.S."/>
            <person name="Shirouzu T."/>
            <person name="Yoshinaga Y."/>
            <person name="Martin F.M."/>
            <person name="Grigoriev I.V."/>
            <person name="Hibbett D.S."/>
        </authorList>
    </citation>
    <scope>NUCLEOTIDE SEQUENCE [LARGE SCALE GENOMIC DNA]</scope>
    <source>
        <strain evidence="7 8">L-15889</strain>
    </source>
</reference>
<feature type="compositionally biased region" description="Low complexity" evidence="5">
    <location>
        <begin position="91"/>
        <end position="126"/>
    </location>
</feature>
<dbReference type="InterPro" id="IPR036864">
    <property type="entry name" value="Zn2-C6_fun-type_DNA-bd_sf"/>
</dbReference>
<dbReference type="GO" id="GO:0003677">
    <property type="term" value="F:DNA binding"/>
    <property type="evidence" value="ECO:0007669"/>
    <property type="project" value="UniProtKB-KW"/>
</dbReference>
<dbReference type="SMART" id="SM00066">
    <property type="entry name" value="GAL4"/>
    <property type="match status" value="1"/>
</dbReference>
<keyword evidence="4" id="KW-0539">Nucleus</keyword>
<evidence type="ECO:0000313" key="7">
    <source>
        <dbReference type="EMBL" id="KZT74576.1"/>
    </source>
</evidence>
<dbReference type="SUPFAM" id="SSF57701">
    <property type="entry name" value="Zn2/Cys6 DNA-binding domain"/>
    <property type="match status" value="1"/>
</dbReference>
<dbReference type="GO" id="GO:0008270">
    <property type="term" value="F:zinc ion binding"/>
    <property type="evidence" value="ECO:0007669"/>
    <property type="project" value="InterPro"/>
</dbReference>
<sequence length="300" mass="32026">MTDRSLERKASTSSKKSKDTNAGQRSSTPGAPVDGSLLTPMVRSKRTPIACTECRRRQVKCSGGTPQCERCEKRGAKCEYIPIHVQRQQTAAAAVGSSGGHATPSPSSAPRSLPSTPLPWPSSGSSHYGPTTRHSPLSVRDWPEYYDLSAEIAPDSRRQSLPHSASSYPGAGSFGQSQGGASYDRYPNYGQGMVNPHHYPVSATEVYGSSPGSGGSPMGQAIDFTLSMENTSQVIPGATQRSVRASYPTQYLQGQNYHDDASGATTLHGQFYQGWTDPSDVNYPAFQATDDSSVAKLRTA</sequence>
<feature type="compositionally biased region" description="Basic and acidic residues" evidence="5">
    <location>
        <begin position="1"/>
        <end position="10"/>
    </location>
</feature>
<gene>
    <name evidence="7" type="ORF">DAEQUDRAFT_753970</name>
</gene>